<organism evidence="2 3">
    <name type="scientific">Geodermatophilus saharensis</name>
    <dbReference type="NCBI Taxonomy" id="1137994"/>
    <lineage>
        <taxon>Bacteria</taxon>
        <taxon>Bacillati</taxon>
        <taxon>Actinomycetota</taxon>
        <taxon>Actinomycetes</taxon>
        <taxon>Geodermatophilales</taxon>
        <taxon>Geodermatophilaceae</taxon>
        <taxon>Geodermatophilus</taxon>
    </lineage>
</organism>
<evidence type="ECO:0000313" key="2">
    <source>
        <dbReference type="EMBL" id="SNS13988.1"/>
    </source>
</evidence>
<dbReference type="AlphaFoldDB" id="A0A239C2U6"/>
<name>A0A239C2U6_9ACTN</name>
<reference evidence="3" key="1">
    <citation type="submission" date="2017-06" db="EMBL/GenBank/DDBJ databases">
        <authorList>
            <person name="Varghese N."/>
            <person name="Submissions S."/>
        </authorList>
    </citation>
    <scope>NUCLEOTIDE SEQUENCE [LARGE SCALE GENOMIC DNA]</scope>
    <source>
        <strain evidence="3">DSM 45423</strain>
    </source>
</reference>
<keyword evidence="3" id="KW-1185">Reference proteome</keyword>
<accession>A0A239C2U6</accession>
<gene>
    <name evidence="2" type="ORF">SAMN04488107_1554</name>
</gene>
<proteinExistence type="predicted"/>
<feature type="region of interest" description="Disordered" evidence="1">
    <location>
        <begin position="44"/>
        <end position="76"/>
    </location>
</feature>
<protein>
    <submittedName>
        <fullName evidence="2">Uncharacterized protein</fullName>
    </submittedName>
</protein>
<sequence>MPDAGVLPASPLQARTDVAPSRVAHDLTGRPAYVFAHVVETPARPPSCADPGRGSRCTAERGTAVPAGGDRHRSAG</sequence>
<dbReference type="Proteomes" id="UP000198386">
    <property type="component" value="Unassembled WGS sequence"/>
</dbReference>
<dbReference type="EMBL" id="FZOH01000002">
    <property type="protein sequence ID" value="SNS13988.1"/>
    <property type="molecule type" value="Genomic_DNA"/>
</dbReference>
<evidence type="ECO:0000256" key="1">
    <source>
        <dbReference type="SAM" id="MobiDB-lite"/>
    </source>
</evidence>
<evidence type="ECO:0000313" key="3">
    <source>
        <dbReference type="Proteomes" id="UP000198386"/>
    </source>
</evidence>